<evidence type="ECO:0000313" key="1">
    <source>
        <dbReference type="EMBL" id="VDL83368.1"/>
    </source>
</evidence>
<evidence type="ECO:0000313" key="3">
    <source>
        <dbReference type="WBParaSite" id="NBR_0001963101-mRNA-1"/>
    </source>
</evidence>
<organism evidence="3">
    <name type="scientific">Nippostrongylus brasiliensis</name>
    <name type="common">Rat hookworm</name>
    <dbReference type="NCBI Taxonomy" id="27835"/>
    <lineage>
        <taxon>Eukaryota</taxon>
        <taxon>Metazoa</taxon>
        <taxon>Ecdysozoa</taxon>
        <taxon>Nematoda</taxon>
        <taxon>Chromadorea</taxon>
        <taxon>Rhabditida</taxon>
        <taxon>Rhabditina</taxon>
        <taxon>Rhabditomorpha</taxon>
        <taxon>Strongyloidea</taxon>
        <taxon>Heligmosomidae</taxon>
        <taxon>Nippostrongylus</taxon>
    </lineage>
</organism>
<sequence length="68" mass="7176">MYVHRSSSSVRYQAAWSLPDVRLGAIVPGTAGAEPLSLTFSRHGGRVSAGSLAAAVCISPRFVFRKGD</sequence>
<accession>A0A0N4YQV9</accession>
<keyword evidence="2" id="KW-1185">Reference proteome</keyword>
<reference evidence="1 2" key="2">
    <citation type="submission" date="2018-11" db="EMBL/GenBank/DDBJ databases">
        <authorList>
            <consortium name="Pathogen Informatics"/>
        </authorList>
    </citation>
    <scope>NUCLEOTIDE SEQUENCE [LARGE SCALE GENOMIC DNA]</scope>
</reference>
<dbReference type="WBParaSite" id="NBR_0001963101-mRNA-1">
    <property type="protein sequence ID" value="NBR_0001963101-mRNA-1"/>
    <property type="gene ID" value="NBR_0001963101"/>
</dbReference>
<evidence type="ECO:0000313" key="2">
    <source>
        <dbReference type="Proteomes" id="UP000271162"/>
    </source>
</evidence>
<dbReference type="AlphaFoldDB" id="A0A0N4YQV9"/>
<protein>
    <submittedName>
        <fullName evidence="3">Transcriptional regulator</fullName>
    </submittedName>
</protein>
<name>A0A0N4YQV9_NIPBR</name>
<reference evidence="3" key="1">
    <citation type="submission" date="2017-02" db="UniProtKB">
        <authorList>
            <consortium name="WormBaseParasite"/>
        </authorList>
    </citation>
    <scope>IDENTIFICATION</scope>
</reference>
<dbReference type="EMBL" id="UYSL01024336">
    <property type="protein sequence ID" value="VDL83368.1"/>
    <property type="molecule type" value="Genomic_DNA"/>
</dbReference>
<dbReference type="Proteomes" id="UP000271162">
    <property type="component" value="Unassembled WGS sequence"/>
</dbReference>
<gene>
    <name evidence="1" type="ORF">NBR_LOCUS19632</name>
</gene>
<proteinExistence type="predicted"/>